<gene>
    <name evidence="1" type="ORF">ACFQ11_08240</name>
</gene>
<organism evidence="1 2">
    <name type="scientific">Actinomadura sediminis</name>
    <dbReference type="NCBI Taxonomy" id="1038904"/>
    <lineage>
        <taxon>Bacteria</taxon>
        <taxon>Bacillati</taxon>
        <taxon>Actinomycetota</taxon>
        <taxon>Actinomycetes</taxon>
        <taxon>Streptosporangiales</taxon>
        <taxon>Thermomonosporaceae</taxon>
        <taxon>Actinomadura</taxon>
    </lineage>
</organism>
<reference evidence="2" key="1">
    <citation type="journal article" date="2019" name="Int. J. Syst. Evol. Microbiol.">
        <title>The Global Catalogue of Microorganisms (GCM) 10K type strain sequencing project: providing services to taxonomists for standard genome sequencing and annotation.</title>
        <authorList>
            <consortium name="The Broad Institute Genomics Platform"/>
            <consortium name="The Broad Institute Genome Sequencing Center for Infectious Disease"/>
            <person name="Wu L."/>
            <person name="Ma J."/>
        </authorList>
    </citation>
    <scope>NUCLEOTIDE SEQUENCE [LARGE SCALE GENOMIC DNA]</scope>
    <source>
        <strain evidence="2">JCM 31202</strain>
    </source>
</reference>
<evidence type="ECO:0000313" key="1">
    <source>
        <dbReference type="EMBL" id="MFD0900378.1"/>
    </source>
</evidence>
<accession>A0ABW3EJ57</accession>
<name>A0ABW3EJ57_9ACTN</name>
<dbReference type="RefSeq" id="WP_378297361.1">
    <property type="nucleotide sequence ID" value="NZ_JBHTJA010000010.1"/>
</dbReference>
<sequence>MVRGALDMLATVADNDGDVRGPPFSVEDVRAALQKAVMEEGGFPEVG</sequence>
<dbReference type="EMBL" id="JBHTJA010000010">
    <property type="protein sequence ID" value="MFD0900378.1"/>
    <property type="molecule type" value="Genomic_DNA"/>
</dbReference>
<protein>
    <submittedName>
        <fullName evidence="1">Uncharacterized protein</fullName>
    </submittedName>
</protein>
<keyword evidence="2" id="KW-1185">Reference proteome</keyword>
<proteinExistence type="predicted"/>
<comment type="caution">
    <text evidence="1">The sequence shown here is derived from an EMBL/GenBank/DDBJ whole genome shotgun (WGS) entry which is preliminary data.</text>
</comment>
<dbReference type="Proteomes" id="UP001596972">
    <property type="component" value="Unassembled WGS sequence"/>
</dbReference>
<evidence type="ECO:0000313" key="2">
    <source>
        <dbReference type="Proteomes" id="UP001596972"/>
    </source>
</evidence>